<sequence length="103" mass="11302">MPNSTAAIAHSTEFPGNNANFSLCEYSLSFASNASPIVRYSPVIHSPLYTPTPSMAKSPNYSGFSIQRYSPSICSMRLFNSATFMLISFRCKTILALLFIFAS</sequence>
<evidence type="ECO:0000313" key="3">
    <source>
        <dbReference type="Proteomes" id="UP000187209"/>
    </source>
</evidence>
<name>A0A1R2AVS9_9CILI</name>
<dbReference type="AlphaFoldDB" id="A0A1R2AVS9"/>
<protein>
    <submittedName>
        <fullName evidence="2">Uncharacterized protein</fullName>
    </submittedName>
</protein>
<dbReference type="EMBL" id="MPUH01001312">
    <property type="protein sequence ID" value="OMJ68555.1"/>
    <property type="molecule type" value="Genomic_DNA"/>
</dbReference>
<evidence type="ECO:0000256" key="1">
    <source>
        <dbReference type="SAM" id="Phobius"/>
    </source>
</evidence>
<organism evidence="2 3">
    <name type="scientific">Stentor coeruleus</name>
    <dbReference type="NCBI Taxonomy" id="5963"/>
    <lineage>
        <taxon>Eukaryota</taxon>
        <taxon>Sar</taxon>
        <taxon>Alveolata</taxon>
        <taxon>Ciliophora</taxon>
        <taxon>Postciliodesmatophora</taxon>
        <taxon>Heterotrichea</taxon>
        <taxon>Heterotrichida</taxon>
        <taxon>Stentoridae</taxon>
        <taxon>Stentor</taxon>
    </lineage>
</organism>
<proteinExistence type="predicted"/>
<feature type="transmembrane region" description="Helical" evidence="1">
    <location>
        <begin position="78"/>
        <end position="102"/>
    </location>
</feature>
<dbReference type="Proteomes" id="UP000187209">
    <property type="component" value="Unassembled WGS sequence"/>
</dbReference>
<evidence type="ECO:0000313" key="2">
    <source>
        <dbReference type="EMBL" id="OMJ68555.1"/>
    </source>
</evidence>
<gene>
    <name evidence="2" type="ORF">SteCoe_33960</name>
</gene>
<keyword evidence="3" id="KW-1185">Reference proteome</keyword>
<keyword evidence="1" id="KW-1133">Transmembrane helix</keyword>
<keyword evidence="1" id="KW-0812">Transmembrane</keyword>
<reference evidence="2 3" key="1">
    <citation type="submission" date="2016-11" db="EMBL/GenBank/DDBJ databases">
        <title>The macronuclear genome of Stentor coeruleus: a giant cell with tiny introns.</title>
        <authorList>
            <person name="Slabodnick M."/>
            <person name="Ruby J.G."/>
            <person name="Reiff S.B."/>
            <person name="Swart E.C."/>
            <person name="Gosai S."/>
            <person name="Prabakaran S."/>
            <person name="Witkowska E."/>
            <person name="Larue G.E."/>
            <person name="Fisher S."/>
            <person name="Freeman R.M."/>
            <person name="Gunawardena J."/>
            <person name="Chu W."/>
            <person name="Stover N.A."/>
            <person name="Gregory B.D."/>
            <person name="Nowacki M."/>
            <person name="Derisi J."/>
            <person name="Roy S.W."/>
            <person name="Marshall W.F."/>
            <person name="Sood P."/>
        </authorList>
    </citation>
    <scope>NUCLEOTIDE SEQUENCE [LARGE SCALE GENOMIC DNA]</scope>
    <source>
        <strain evidence="2">WM001</strain>
    </source>
</reference>
<accession>A0A1R2AVS9</accession>
<keyword evidence="1" id="KW-0472">Membrane</keyword>
<comment type="caution">
    <text evidence="2">The sequence shown here is derived from an EMBL/GenBank/DDBJ whole genome shotgun (WGS) entry which is preliminary data.</text>
</comment>